<dbReference type="SUPFAM" id="SSF52540">
    <property type="entry name" value="P-loop containing nucleoside triphosphate hydrolases"/>
    <property type="match status" value="2"/>
</dbReference>
<protein>
    <recommendedName>
        <fullName evidence="10">ABC transporter domain-containing protein</fullName>
    </recommendedName>
</protein>
<organism evidence="11 12">
    <name type="scientific">Chironomus riparius</name>
    <dbReference type="NCBI Taxonomy" id="315576"/>
    <lineage>
        <taxon>Eukaryota</taxon>
        <taxon>Metazoa</taxon>
        <taxon>Ecdysozoa</taxon>
        <taxon>Arthropoda</taxon>
        <taxon>Hexapoda</taxon>
        <taxon>Insecta</taxon>
        <taxon>Pterygota</taxon>
        <taxon>Neoptera</taxon>
        <taxon>Endopterygota</taxon>
        <taxon>Diptera</taxon>
        <taxon>Nematocera</taxon>
        <taxon>Chironomoidea</taxon>
        <taxon>Chironomidae</taxon>
        <taxon>Chironominae</taxon>
        <taxon>Chironomus</taxon>
    </lineage>
</organism>
<feature type="transmembrane region" description="Helical" evidence="9">
    <location>
        <begin position="1172"/>
        <end position="1200"/>
    </location>
</feature>
<feature type="transmembrane region" description="Helical" evidence="9">
    <location>
        <begin position="826"/>
        <end position="847"/>
    </location>
</feature>
<evidence type="ECO:0000256" key="7">
    <source>
        <dbReference type="ARBA" id="ARBA00022989"/>
    </source>
</evidence>
<feature type="transmembrane region" description="Helical" evidence="9">
    <location>
        <begin position="21"/>
        <end position="41"/>
    </location>
</feature>
<dbReference type="InterPro" id="IPR026082">
    <property type="entry name" value="ABCA"/>
</dbReference>
<feature type="transmembrane region" description="Helical" evidence="9">
    <location>
        <begin position="242"/>
        <end position="271"/>
    </location>
</feature>
<dbReference type="PROSITE" id="PS50893">
    <property type="entry name" value="ABC_TRANSPORTER_2"/>
    <property type="match status" value="2"/>
</dbReference>
<keyword evidence="12" id="KW-1185">Reference proteome</keyword>
<dbReference type="Pfam" id="PF12698">
    <property type="entry name" value="ABC2_membrane_3"/>
    <property type="match status" value="2"/>
</dbReference>
<dbReference type="Pfam" id="PF23321">
    <property type="entry name" value="R1_ABCA1"/>
    <property type="match status" value="1"/>
</dbReference>
<dbReference type="Gene3D" id="3.40.50.300">
    <property type="entry name" value="P-loop containing nucleotide triphosphate hydrolases"/>
    <property type="match status" value="2"/>
</dbReference>
<reference evidence="11" key="1">
    <citation type="submission" date="2022-01" db="EMBL/GenBank/DDBJ databases">
        <authorList>
            <person name="King R."/>
        </authorList>
    </citation>
    <scope>NUCLEOTIDE SEQUENCE</scope>
</reference>
<dbReference type="GO" id="GO:0016020">
    <property type="term" value="C:membrane"/>
    <property type="evidence" value="ECO:0007669"/>
    <property type="project" value="UniProtKB-SubCell"/>
</dbReference>
<evidence type="ECO:0000256" key="2">
    <source>
        <dbReference type="ARBA" id="ARBA00022448"/>
    </source>
</evidence>
<dbReference type="PROSITE" id="PS00211">
    <property type="entry name" value="ABC_TRANSPORTER_1"/>
    <property type="match status" value="1"/>
</dbReference>
<evidence type="ECO:0000259" key="10">
    <source>
        <dbReference type="PROSITE" id="PS50893"/>
    </source>
</evidence>
<name>A0A9N9RPU7_9DIPT</name>
<dbReference type="FunFam" id="3.40.50.300:FF:002470">
    <property type="entry name" value="ABC transporter, putative"/>
    <property type="match status" value="1"/>
</dbReference>
<dbReference type="InterPro" id="IPR056264">
    <property type="entry name" value="R2_ABCA1-4-like"/>
</dbReference>
<dbReference type="GO" id="GO:0140359">
    <property type="term" value="F:ABC-type transporter activity"/>
    <property type="evidence" value="ECO:0007669"/>
    <property type="project" value="InterPro"/>
</dbReference>
<evidence type="ECO:0000256" key="6">
    <source>
        <dbReference type="ARBA" id="ARBA00022840"/>
    </source>
</evidence>
<evidence type="ECO:0000256" key="5">
    <source>
        <dbReference type="ARBA" id="ARBA00022741"/>
    </source>
</evidence>
<dbReference type="InterPro" id="IPR003439">
    <property type="entry name" value="ABC_transporter-like_ATP-bd"/>
</dbReference>
<feature type="transmembrane region" description="Helical" evidence="9">
    <location>
        <begin position="314"/>
        <end position="332"/>
    </location>
</feature>
<comment type="subcellular location">
    <subcellularLocation>
        <location evidence="1">Membrane</location>
        <topology evidence="1">Multi-pass membrane protein</topology>
    </subcellularLocation>
</comment>
<sequence>MSFAKLRILLWKNWILQKRRPISGIFQIVFPIIIVVITAWMKNSIQSNFNVYGFRFEGEFSLSNFSMCNKTLERVFYYPQDEAYDKLLKNAFRNHQVNITGFNDRSVMDDEYWMINEPIEIASIQFFGDILTPSVLPKILIYGIDTRTYDLTCITIVQNAVERSFLEISSNSNINLKETTMNTFPFDDQVTQIFTGVMLSVLPIFLIFSMFSMVATVVKAIASERQSKMKELMKIMGLSSVLHWLSWFIKCLIMTTITYTIVTVFLCLPIIGDTAIFGLSNFFIVWLFLFFYCIGVITFCFLVSTFFSKASSAANVGVMLFFTTFVPYYVYSVNFENMNYAVKWFFLLPINTSFGQGISMLFSMELNQIGINFSNLFSHYEGFNFSLGEVMIAMVLSAIIHVLLTFYIEKVFPGDVGIPQPWHFPITSIIKMIRKTGDKSTTHDTNNVDYNFTSHGDFEEEPKHLNAKVRIVNMTRKFGKFTAVNNLSLNIYEDQITVLLGHNGGGKTTTMNVLTGMLPPTNGTAYINDFDIRTNIVEARKSLGICPQHNILFNDLTVSEHIIFFCKLKGMQNDQEIKFEIQRYLEQMGFMDKKNELSKTLSGGQKRKLSIANALCGNSNFVVLDEPTSGLDVHARRSLWDLLIAEKKNRTILLTTHYMDEAEVLGDRIAIMSDGMLKTVGTSFFLKKKFGSGYRLIVVKSPNCDSSIILDAVSRYAPDVTIESEEQLEVIFVLNDEYIDKFESIFRYLEEHATTLGIQSLGCSLATLEEVFLKVGDHEHIKPHLDHEVTVKFNNIMSFTKVSTVTLMLNQMYAMFLKKIHFTRRYYVILIIYTILSAWFLFVFLAGPTGPSGTFDFYDEFSGLVQTNKIDSSIVGVYTKLFNGSLVTVIDREVRDYIFGNFLRRNQRYQIGATFGEATDTIWYNFHSYRGGIMPVALNHYHRAALIESLGDEYDIRNHYNPFEWTYQPDPDARNQFDDLMVYVLFFLMLMYWPSLHITLKIKERVSASKLLQFISGVNRFLFTFVSFIIDTILTLIVLFIILGIVVAINRPGFNTTEDMVIYLTAFTFYTINVIPFIYVMSFWFKKHTTGETIVALFPLAFAILYVGYSILDQIYFDFIDKEVTEGIASVIYWFGIFFGPFSMIDIFVKLQQIMYNDNEGEIWSFGKRGMGINLAMMGAGGALFMTIVLLKDYFIFAWIKYKLSSRNLPLPPISSADDDVIAEIERVRSKTATEIIDSNLVLRGLTKVYGKHLAVNQLHVGVEPAECFGLLGVNGAGKTSVFKMLTGDEMISSGNAWIRGYSLINEIPKVYEKIGYCPQYDALLSELTGRETIKIFCLFRGVPRDEIDDLTEAFANELDFTKYLDITVGAYSGGNMRKLSTCLSLLGNLSLVFLDECSSGIDARAKRQLWNIIKKARNAGKAIVISSHSMQECESLCTRLAIMVDGEFQCIGSIQHIKNKFSKGFILKIMMTNRDDENLFQAIQQRVVLTFPQAQFKERFMGLLTFHIDVPDLKWSEVFGELSKMKTELGINDYTLTQSSLESVFLFFSQQGKRKVE</sequence>
<dbReference type="InterPro" id="IPR013525">
    <property type="entry name" value="ABC2_TM"/>
</dbReference>
<reference evidence="11" key="2">
    <citation type="submission" date="2022-10" db="EMBL/GenBank/DDBJ databases">
        <authorList>
            <consortium name="ENA_rothamsted_submissions"/>
            <consortium name="culmorum"/>
            <person name="King R."/>
        </authorList>
    </citation>
    <scope>NUCLEOTIDE SEQUENCE</scope>
</reference>
<keyword evidence="7 9" id="KW-1133">Transmembrane helix</keyword>
<dbReference type="EMBL" id="OU895877">
    <property type="protein sequence ID" value="CAG9800232.1"/>
    <property type="molecule type" value="Genomic_DNA"/>
</dbReference>
<feature type="transmembrane region" description="Helical" evidence="9">
    <location>
        <begin position="1093"/>
        <end position="1112"/>
    </location>
</feature>
<keyword evidence="6" id="KW-0067">ATP-binding</keyword>
<dbReference type="Pfam" id="PF00005">
    <property type="entry name" value="ABC_tran"/>
    <property type="match status" value="2"/>
</dbReference>
<feature type="transmembrane region" description="Helical" evidence="9">
    <location>
        <begin position="980"/>
        <end position="1000"/>
    </location>
</feature>
<evidence type="ECO:0000256" key="1">
    <source>
        <dbReference type="ARBA" id="ARBA00004141"/>
    </source>
</evidence>
<dbReference type="GO" id="GO:0005524">
    <property type="term" value="F:ATP binding"/>
    <property type="evidence" value="ECO:0007669"/>
    <property type="project" value="UniProtKB-KW"/>
</dbReference>
<dbReference type="FunFam" id="3.40.50.300:FF:000298">
    <property type="entry name" value="ATP-binding cassette sub-family A member 12"/>
    <property type="match status" value="1"/>
</dbReference>
<keyword evidence="4" id="KW-0677">Repeat</keyword>
<evidence type="ECO:0000313" key="11">
    <source>
        <dbReference type="EMBL" id="CAG9800232.1"/>
    </source>
</evidence>
<feature type="transmembrane region" description="Helical" evidence="9">
    <location>
        <begin position="1021"/>
        <end position="1049"/>
    </location>
</feature>
<accession>A0A9N9RPU7</accession>
<keyword evidence="2" id="KW-0813">Transport</keyword>
<dbReference type="GO" id="GO:0016887">
    <property type="term" value="F:ATP hydrolysis activity"/>
    <property type="evidence" value="ECO:0007669"/>
    <property type="project" value="InterPro"/>
</dbReference>
<feature type="transmembrane region" description="Helical" evidence="9">
    <location>
        <begin position="1061"/>
        <end position="1081"/>
    </location>
</feature>
<proteinExistence type="predicted"/>
<keyword evidence="8 9" id="KW-0472">Membrane</keyword>
<dbReference type="PANTHER" id="PTHR19229:SF250">
    <property type="entry name" value="ABC TRANSPORTER DOMAIN-CONTAINING PROTEIN-RELATED"/>
    <property type="match status" value="1"/>
</dbReference>
<gene>
    <name evidence="11" type="ORF">CHIRRI_LOCUS3182</name>
</gene>
<feature type="transmembrane region" description="Helical" evidence="9">
    <location>
        <begin position="283"/>
        <end position="307"/>
    </location>
</feature>
<feature type="domain" description="ABC transporter" evidence="10">
    <location>
        <begin position="1241"/>
        <end position="1471"/>
    </location>
</feature>
<dbReference type="Proteomes" id="UP001153620">
    <property type="component" value="Chromosome 1"/>
</dbReference>
<evidence type="ECO:0000256" key="3">
    <source>
        <dbReference type="ARBA" id="ARBA00022692"/>
    </source>
</evidence>
<dbReference type="OrthoDB" id="8061355at2759"/>
<dbReference type="InterPro" id="IPR027417">
    <property type="entry name" value="P-loop_NTPase"/>
</dbReference>
<keyword evidence="5" id="KW-0547">Nucleotide-binding</keyword>
<evidence type="ECO:0000256" key="9">
    <source>
        <dbReference type="SAM" id="Phobius"/>
    </source>
</evidence>
<dbReference type="InterPro" id="IPR003593">
    <property type="entry name" value="AAA+_ATPase"/>
</dbReference>
<feature type="transmembrane region" description="Helical" evidence="9">
    <location>
        <begin position="344"/>
        <end position="364"/>
    </location>
</feature>
<feature type="domain" description="ABC transporter" evidence="10">
    <location>
        <begin position="469"/>
        <end position="699"/>
    </location>
</feature>
<evidence type="ECO:0000256" key="4">
    <source>
        <dbReference type="ARBA" id="ARBA00022737"/>
    </source>
</evidence>
<evidence type="ECO:0000313" key="12">
    <source>
        <dbReference type="Proteomes" id="UP001153620"/>
    </source>
</evidence>
<feature type="transmembrane region" description="Helical" evidence="9">
    <location>
        <begin position="193"/>
        <end position="221"/>
    </location>
</feature>
<dbReference type="GO" id="GO:0005319">
    <property type="term" value="F:lipid transporter activity"/>
    <property type="evidence" value="ECO:0007669"/>
    <property type="project" value="TreeGrafter"/>
</dbReference>
<keyword evidence="3 9" id="KW-0812">Transmembrane</keyword>
<feature type="transmembrane region" description="Helical" evidence="9">
    <location>
        <begin position="1132"/>
        <end position="1151"/>
    </location>
</feature>
<feature type="transmembrane region" description="Helical" evidence="9">
    <location>
        <begin position="385"/>
        <end position="408"/>
    </location>
</feature>
<dbReference type="PANTHER" id="PTHR19229">
    <property type="entry name" value="ATP-BINDING CASSETTE TRANSPORTER SUBFAMILY A ABCA"/>
    <property type="match status" value="1"/>
</dbReference>
<dbReference type="CDD" id="cd03263">
    <property type="entry name" value="ABC_subfamily_A"/>
    <property type="match status" value="2"/>
</dbReference>
<dbReference type="InterPro" id="IPR017871">
    <property type="entry name" value="ABC_transporter-like_CS"/>
</dbReference>
<evidence type="ECO:0000256" key="8">
    <source>
        <dbReference type="ARBA" id="ARBA00023136"/>
    </source>
</evidence>
<dbReference type="SMART" id="SM00382">
    <property type="entry name" value="AAA"/>
    <property type="match status" value="2"/>
</dbReference>